<dbReference type="PIRSF" id="PIRSF036852">
    <property type="entry name" value="Ribonuclease_H1_euk"/>
    <property type="match status" value="1"/>
</dbReference>
<dbReference type="GO" id="GO:0000287">
    <property type="term" value="F:magnesium ion binding"/>
    <property type="evidence" value="ECO:0007669"/>
    <property type="project" value="UniProtKB-UniRule"/>
</dbReference>
<dbReference type="Proteomes" id="UP001174936">
    <property type="component" value="Unassembled WGS sequence"/>
</dbReference>
<dbReference type="InterPro" id="IPR050092">
    <property type="entry name" value="RNase_H"/>
</dbReference>
<dbReference type="GO" id="GO:0004523">
    <property type="term" value="F:RNA-DNA hybrid ribonuclease activity"/>
    <property type="evidence" value="ECO:0007669"/>
    <property type="project" value="UniProtKB-UniRule"/>
</dbReference>
<reference evidence="13" key="1">
    <citation type="submission" date="2023-06" db="EMBL/GenBank/DDBJ databases">
        <title>Genome-scale phylogeny and comparative genomics of the fungal order Sordariales.</title>
        <authorList>
            <consortium name="Lawrence Berkeley National Laboratory"/>
            <person name="Hensen N."/>
            <person name="Bonometti L."/>
            <person name="Westerberg I."/>
            <person name="Brannstrom I.O."/>
            <person name="Guillou S."/>
            <person name="Cros-Aarteil S."/>
            <person name="Calhoun S."/>
            <person name="Haridas S."/>
            <person name="Kuo A."/>
            <person name="Mondo S."/>
            <person name="Pangilinan J."/>
            <person name="Riley R."/>
            <person name="Labutti K."/>
            <person name="Andreopoulos B."/>
            <person name="Lipzen A."/>
            <person name="Chen C."/>
            <person name="Yanf M."/>
            <person name="Daum C."/>
            <person name="Ng V."/>
            <person name="Clum A."/>
            <person name="Steindorff A."/>
            <person name="Ohm R."/>
            <person name="Martin F."/>
            <person name="Silar P."/>
            <person name="Natvig D."/>
            <person name="Lalanne C."/>
            <person name="Gautier V."/>
            <person name="Ament-Velasquez S.L."/>
            <person name="Kruys A."/>
            <person name="Hutchinson M.I."/>
            <person name="Powell A.J."/>
            <person name="Barry K."/>
            <person name="Miller A.N."/>
            <person name="Grigoriev I.V."/>
            <person name="Debuchy R."/>
            <person name="Gladieux P."/>
            <person name="Thoren M.H."/>
            <person name="Johannesson H."/>
        </authorList>
    </citation>
    <scope>NUCLEOTIDE SEQUENCE</scope>
    <source>
        <strain evidence="13">SMH2532-1</strain>
    </source>
</reference>
<keyword evidence="8 10" id="KW-0378">Hydrolase</keyword>
<dbReference type="Gene3D" id="3.30.420.10">
    <property type="entry name" value="Ribonuclease H-like superfamily/Ribonuclease H"/>
    <property type="match status" value="1"/>
</dbReference>
<comment type="catalytic activity">
    <reaction evidence="1 10">
        <text>Endonucleolytic cleavage to 5'-phosphomonoester.</text>
        <dbReference type="EC" id="3.1.26.4"/>
    </reaction>
</comment>
<proteinExistence type="inferred from homology"/>
<evidence type="ECO:0000313" key="14">
    <source>
        <dbReference type="Proteomes" id="UP001174936"/>
    </source>
</evidence>
<feature type="region of interest" description="Disordered" evidence="11">
    <location>
        <begin position="1"/>
        <end position="39"/>
    </location>
</feature>
<dbReference type="CDD" id="cd09280">
    <property type="entry name" value="RNase_HI_eukaryote_like"/>
    <property type="match status" value="1"/>
</dbReference>
<dbReference type="Pfam" id="PF01693">
    <property type="entry name" value="Cauli_VI"/>
    <property type="match status" value="2"/>
</dbReference>
<comment type="cofactor">
    <cofactor evidence="2 10">
        <name>Mg(2+)</name>
        <dbReference type="ChEBI" id="CHEBI:18420"/>
    </cofactor>
</comment>
<feature type="domain" description="RNase H type-1" evidence="12">
    <location>
        <begin position="191"/>
        <end position="340"/>
    </location>
</feature>
<keyword evidence="14" id="KW-1185">Reference proteome</keyword>
<dbReference type="InterPro" id="IPR011320">
    <property type="entry name" value="RNase_H1_N"/>
</dbReference>
<dbReference type="SUPFAM" id="SSF55658">
    <property type="entry name" value="L9 N-domain-like"/>
    <property type="match status" value="2"/>
</dbReference>
<feature type="compositionally biased region" description="Polar residues" evidence="11">
    <location>
        <begin position="11"/>
        <end position="26"/>
    </location>
</feature>
<protein>
    <recommendedName>
        <fullName evidence="4 10">Ribonuclease H</fullName>
        <shortName evidence="10">RNase H</shortName>
        <ecNumber evidence="4 10">3.1.26.4</ecNumber>
    </recommendedName>
</protein>
<dbReference type="PROSITE" id="PS50879">
    <property type="entry name" value="RNASE_H_1"/>
    <property type="match status" value="1"/>
</dbReference>
<comment type="similarity">
    <text evidence="3 10">Belongs to the RNase H family.</text>
</comment>
<dbReference type="InterPro" id="IPR002156">
    <property type="entry name" value="RNaseH_domain"/>
</dbReference>
<feature type="region of interest" description="Disordered" evidence="11">
    <location>
        <begin position="157"/>
        <end position="186"/>
    </location>
</feature>
<dbReference type="InterPro" id="IPR012337">
    <property type="entry name" value="RNaseH-like_sf"/>
</dbReference>
<evidence type="ECO:0000256" key="8">
    <source>
        <dbReference type="ARBA" id="ARBA00022801"/>
    </source>
</evidence>
<keyword evidence="6 10" id="KW-0479">Metal-binding</keyword>
<comment type="caution">
    <text evidence="13">The sequence shown here is derived from an EMBL/GenBank/DDBJ whole genome shotgun (WGS) entry which is preliminary data.</text>
</comment>
<dbReference type="Gene3D" id="3.40.970.10">
    <property type="entry name" value="Ribonuclease H1, N-terminal domain"/>
    <property type="match status" value="2"/>
</dbReference>
<evidence type="ECO:0000256" key="7">
    <source>
        <dbReference type="ARBA" id="ARBA00022759"/>
    </source>
</evidence>
<dbReference type="InterPro" id="IPR037056">
    <property type="entry name" value="RNase_H1_N_sf"/>
</dbReference>
<evidence type="ECO:0000256" key="2">
    <source>
        <dbReference type="ARBA" id="ARBA00001946"/>
    </source>
</evidence>
<evidence type="ECO:0000256" key="1">
    <source>
        <dbReference type="ARBA" id="ARBA00000077"/>
    </source>
</evidence>
<dbReference type="GO" id="GO:0003676">
    <property type="term" value="F:nucleic acid binding"/>
    <property type="evidence" value="ECO:0007669"/>
    <property type="project" value="UniProtKB-UniRule"/>
</dbReference>
<dbReference type="Pfam" id="PF00075">
    <property type="entry name" value="RNase_H"/>
    <property type="match status" value="1"/>
</dbReference>
<gene>
    <name evidence="13" type="ORF">B0T16DRAFT_202118</name>
</gene>
<keyword evidence="5 10" id="KW-0540">Nuclease</keyword>
<dbReference type="EC" id="3.1.26.4" evidence="4 10"/>
<dbReference type="InterPro" id="IPR017067">
    <property type="entry name" value="RNase_H1_euk"/>
</dbReference>
<evidence type="ECO:0000256" key="4">
    <source>
        <dbReference type="ARBA" id="ARBA00012180"/>
    </source>
</evidence>
<name>A0AA39XVW6_9PEZI</name>
<dbReference type="InterPro" id="IPR036397">
    <property type="entry name" value="RNaseH_sf"/>
</dbReference>
<evidence type="ECO:0000256" key="3">
    <source>
        <dbReference type="ARBA" id="ARBA00005300"/>
    </source>
</evidence>
<dbReference type="EMBL" id="JAULSV010000006">
    <property type="protein sequence ID" value="KAK0640780.1"/>
    <property type="molecule type" value="Genomic_DNA"/>
</dbReference>
<dbReference type="FunFam" id="3.40.970.10:FF:000001">
    <property type="entry name" value="Ribonuclease H1"/>
    <property type="match status" value="2"/>
</dbReference>
<dbReference type="GO" id="GO:0043137">
    <property type="term" value="P:DNA replication, removal of RNA primer"/>
    <property type="evidence" value="ECO:0007669"/>
    <property type="project" value="TreeGrafter"/>
</dbReference>
<dbReference type="AlphaFoldDB" id="A0AA39XVW6"/>
<evidence type="ECO:0000256" key="6">
    <source>
        <dbReference type="ARBA" id="ARBA00022723"/>
    </source>
</evidence>
<evidence type="ECO:0000256" key="10">
    <source>
        <dbReference type="PIRNR" id="PIRNR036852"/>
    </source>
</evidence>
<evidence type="ECO:0000256" key="11">
    <source>
        <dbReference type="SAM" id="MobiDB-lite"/>
    </source>
</evidence>
<accession>A0AA39XVW6</accession>
<organism evidence="13 14">
    <name type="scientific">Cercophora newfieldiana</name>
    <dbReference type="NCBI Taxonomy" id="92897"/>
    <lineage>
        <taxon>Eukaryota</taxon>
        <taxon>Fungi</taxon>
        <taxon>Dikarya</taxon>
        <taxon>Ascomycota</taxon>
        <taxon>Pezizomycotina</taxon>
        <taxon>Sordariomycetes</taxon>
        <taxon>Sordariomycetidae</taxon>
        <taxon>Sordariales</taxon>
        <taxon>Lasiosphaeriaceae</taxon>
        <taxon>Cercophora</taxon>
    </lineage>
</organism>
<keyword evidence="7 10" id="KW-0255">Endonuclease</keyword>
<evidence type="ECO:0000259" key="12">
    <source>
        <dbReference type="PROSITE" id="PS50879"/>
    </source>
</evidence>
<dbReference type="SUPFAM" id="SSF53098">
    <property type="entry name" value="Ribonuclease H-like"/>
    <property type="match status" value="1"/>
</dbReference>
<comment type="function">
    <text evidence="10">Endonuclease that specifically degrades the RNA of RNA-DNA hybrids.</text>
</comment>
<keyword evidence="9 10" id="KW-0460">Magnesium</keyword>
<evidence type="ECO:0000256" key="5">
    <source>
        <dbReference type="ARBA" id="ARBA00022722"/>
    </source>
</evidence>
<dbReference type="PANTHER" id="PTHR10642">
    <property type="entry name" value="RIBONUCLEASE H1"/>
    <property type="match status" value="1"/>
</dbReference>
<evidence type="ECO:0000313" key="13">
    <source>
        <dbReference type="EMBL" id="KAK0640780.1"/>
    </source>
</evidence>
<dbReference type="PANTHER" id="PTHR10642:SF26">
    <property type="entry name" value="RIBONUCLEASE H1"/>
    <property type="match status" value="1"/>
</dbReference>
<sequence>MPAKSKKASLPDSSRSAPKDTPSSAPSRKRKMNSDGQTEAKFYAVRAGKKPGIYTVWKDCEAQITGFRGAAFKKFGTREEAQAFVEGRDPPSTNKPPRFYGVAVGRNPGVYTDWTEVQEQIRDVKGPKQKKFDTYAEAEEFVRTWRNTGAAVVTSSTTAVATGKTASEDVDEPPAKKAKKSTKSTKTNTASGEVILAYTDGSSRGNGRAGACAGLGVYFPHDPSWNISERLPGTPQTNQRAELAAILRCLQTVPKDTRVEIFSDSDYSIKCVTEWPIGWEKNQWKNDTVKNQDLIKEILALIKERDEGFDNTRTQFTWVKGHSGHDGNDQADELAVRGSYLPLPKDD</sequence>
<evidence type="ECO:0000256" key="9">
    <source>
        <dbReference type="ARBA" id="ARBA00022842"/>
    </source>
</evidence>
<dbReference type="InterPro" id="IPR009027">
    <property type="entry name" value="Ribosomal_bL9/RNase_H1_N"/>
</dbReference>